<dbReference type="Pfam" id="PF01061">
    <property type="entry name" value="ABC2_membrane"/>
    <property type="match status" value="1"/>
</dbReference>
<keyword evidence="11" id="KW-1185">Reference proteome</keyword>
<keyword evidence="6 8" id="KW-1133">Transmembrane helix</keyword>
<dbReference type="PANTHER" id="PTHR30413">
    <property type="entry name" value="INNER MEMBRANE TRANSPORT PERMEASE"/>
    <property type="match status" value="1"/>
</dbReference>
<keyword evidence="7 8" id="KW-0472">Membrane</keyword>
<reference evidence="11" key="1">
    <citation type="submission" date="2017-05" db="EMBL/GenBank/DDBJ databases">
        <authorList>
            <person name="Rodrigo-Torres L."/>
            <person name="Arahal R. D."/>
            <person name="Lucena T."/>
        </authorList>
    </citation>
    <scope>NUCLEOTIDE SEQUENCE [LARGE SCALE GENOMIC DNA]</scope>
    <source>
        <strain evidence="11">CECT 8649</strain>
    </source>
</reference>
<evidence type="ECO:0000256" key="8">
    <source>
        <dbReference type="SAM" id="Phobius"/>
    </source>
</evidence>
<evidence type="ECO:0000313" key="10">
    <source>
        <dbReference type="EMBL" id="SMX26825.1"/>
    </source>
</evidence>
<feature type="transmembrane region" description="Helical" evidence="8">
    <location>
        <begin position="162"/>
        <end position="188"/>
    </location>
</feature>
<name>A0A238J8V8_9RHOB</name>
<evidence type="ECO:0000256" key="7">
    <source>
        <dbReference type="ARBA" id="ARBA00023136"/>
    </source>
</evidence>
<sequence length="276" mass="31188">MSQSDSLSAPARHEPSELREIHTRFATQRAVMALILREMSTTYGRSPGGYIWALLEPIAGIALLTAIFSAGFRDPPLGTNFPVFYASGLLPFMLYFDVANKLGQSIAFSRALLEYPRVTFVDALLARFLLNTLTQLMVNFVVMAGIFVIFDPTLTLDFGKITLAYAMAMAMAFGVGTLNSFLILAYPVWQTIWSVMNRPIFMISCLFFLFESIPRPWSDYLWYNPLVHINGVMRDGFYSFYHPSYVSIAYPFVIGAVFAIAGLFLLNRYHRDILDK</sequence>
<evidence type="ECO:0000313" key="11">
    <source>
        <dbReference type="Proteomes" id="UP000225972"/>
    </source>
</evidence>
<evidence type="ECO:0000259" key="9">
    <source>
        <dbReference type="Pfam" id="PF01061"/>
    </source>
</evidence>
<evidence type="ECO:0000256" key="1">
    <source>
        <dbReference type="ARBA" id="ARBA00004429"/>
    </source>
</evidence>
<dbReference type="InterPro" id="IPR013525">
    <property type="entry name" value="ABC2_TM"/>
</dbReference>
<dbReference type="PANTHER" id="PTHR30413:SF8">
    <property type="entry name" value="TRANSPORT PERMEASE PROTEIN"/>
    <property type="match status" value="1"/>
</dbReference>
<keyword evidence="4" id="KW-1003">Cell membrane</keyword>
<organism evidence="10 11">
    <name type="scientific">Pelagimonas phthalicica</name>
    <dbReference type="NCBI Taxonomy" id="1037362"/>
    <lineage>
        <taxon>Bacteria</taxon>
        <taxon>Pseudomonadati</taxon>
        <taxon>Pseudomonadota</taxon>
        <taxon>Alphaproteobacteria</taxon>
        <taxon>Rhodobacterales</taxon>
        <taxon>Roseobacteraceae</taxon>
        <taxon>Pelagimonas</taxon>
    </lineage>
</organism>
<dbReference type="GO" id="GO:0043190">
    <property type="term" value="C:ATP-binding cassette (ABC) transporter complex"/>
    <property type="evidence" value="ECO:0007669"/>
    <property type="project" value="InterPro"/>
</dbReference>
<feature type="domain" description="ABC-2 type transporter transmembrane" evidence="9">
    <location>
        <begin position="30"/>
        <end position="238"/>
    </location>
</feature>
<dbReference type="Proteomes" id="UP000225972">
    <property type="component" value="Unassembled WGS sequence"/>
</dbReference>
<comment type="similarity">
    <text evidence="2">Belongs to the ABC-2 integral membrane protein family.</text>
</comment>
<feature type="transmembrane region" description="Helical" evidence="8">
    <location>
        <begin position="124"/>
        <end position="150"/>
    </location>
</feature>
<feature type="transmembrane region" description="Helical" evidence="8">
    <location>
        <begin position="248"/>
        <end position="266"/>
    </location>
</feature>
<dbReference type="PRINTS" id="PR00164">
    <property type="entry name" value="ABC2TRNSPORT"/>
</dbReference>
<keyword evidence="5 8" id="KW-0812">Transmembrane</keyword>
<dbReference type="AlphaFoldDB" id="A0A238J8V8"/>
<keyword evidence="3" id="KW-0813">Transport</keyword>
<accession>A0A238J8V8</accession>
<comment type="subcellular location">
    <subcellularLocation>
        <location evidence="1">Cell inner membrane</location>
        <topology evidence="1">Multi-pass membrane protein</topology>
    </subcellularLocation>
</comment>
<gene>
    <name evidence="10" type="primary">kpsM</name>
    <name evidence="10" type="ORF">TRP8649_00917</name>
</gene>
<proteinExistence type="inferred from homology"/>
<feature type="transmembrane region" description="Helical" evidence="8">
    <location>
        <begin position="49"/>
        <end position="72"/>
    </location>
</feature>
<dbReference type="EMBL" id="FXXP01000001">
    <property type="protein sequence ID" value="SMX26825.1"/>
    <property type="molecule type" value="Genomic_DNA"/>
</dbReference>
<evidence type="ECO:0000256" key="3">
    <source>
        <dbReference type="ARBA" id="ARBA00022448"/>
    </source>
</evidence>
<evidence type="ECO:0000256" key="2">
    <source>
        <dbReference type="ARBA" id="ARBA00007783"/>
    </source>
</evidence>
<evidence type="ECO:0000256" key="5">
    <source>
        <dbReference type="ARBA" id="ARBA00022692"/>
    </source>
</evidence>
<feature type="transmembrane region" description="Helical" evidence="8">
    <location>
        <begin position="84"/>
        <end position="103"/>
    </location>
</feature>
<dbReference type="OrthoDB" id="8479094at2"/>
<dbReference type="InterPro" id="IPR000412">
    <property type="entry name" value="ABC_2_transport"/>
</dbReference>
<protein>
    <submittedName>
        <fullName evidence="10">Polysialic acid transport protein KpsM</fullName>
    </submittedName>
</protein>
<evidence type="ECO:0000256" key="6">
    <source>
        <dbReference type="ARBA" id="ARBA00022989"/>
    </source>
</evidence>
<dbReference type="GO" id="GO:0140359">
    <property type="term" value="F:ABC-type transporter activity"/>
    <property type="evidence" value="ECO:0007669"/>
    <property type="project" value="InterPro"/>
</dbReference>
<evidence type="ECO:0000256" key="4">
    <source>
        <dbReference type="ARBA" id="ARBA00022475"/>
    </source>
</evidence>
<feature type="transmembrane region" description="Helical" evidence="8">
    <location>
        <begin position="200"/>
        <end position="217"/>
    </location>
</feature>
<dbReference type="GO" id="GO:0015920">
    <property type="term" value="P:lipopolysaccharide transport"/>
    <property type="evidence" value="ECO:0007669"/>
    <property type="project" value="TreeGrafter"/>
</dbReference>
<dbReference type="RefSeq" id="WP_099242937.1">
    <property type="nucleotide sequence ID" value="NZ_FXXP01000001.1"/>
</dbReference>